<dbReference type="PROSITE" id="PS51257">
    <property type="entry name" value="PROKAR_LIPOPROTEIN"/>
    <property type="match status" value="1"/>
</dbReference>
<gene>
    <name evidence="1" type="ORF">JN10_0640</name>
</gene>
<evidence type="ECO:0008006" key="3">
    <source>
        <dbReference type="Google" id="ProtNLM"/>
    </source>
</evidence>
<evidence type="ECO:0000313" key="2">
    <source>
        <dbReference type="Proteomes" id="UP000320547"/>
    </source>
</evidence>
<dbReference type="AlphaFoldDB" id="A0A562UTV2"/>
<dbReference type="RefSeq" id="WP_067596463.1">
    <property type="nucleotide sequence ID" value="NZ_CP015963.1"/>
</dbReference>
<dbReference type="OrthoDB" id="5489750at2"/>
<dbReference type="STRING" id="476157.GCA_001663155_00104"/>
<keyword evidence="2" id="KW-1185">Reference proteome</keyword>
<organism evidence="1 2">
    <name type="scientific">Altererythrobacter ishigakiensis</name>
    <dbReference type="NCBI Taxonomy" id="476157"/>
    <lineage>
        <taxon>Bacteria</taxon>
        <taxon>Pseudomonadati</taxon>
        <taxon>Pseudomonadota</taxon>
        <taxon>Alphaproteobacteria</taxon>
        <taxon>Sphingomonadales</taxon>
        <taxon>Erythrobacteraceae</taxon>
        <taxon>Altererythrobacter</taxon>
    </lineage>
</organism>
<sequence length="148" mass="15399">MIGKEFAKRLALSAAVSLGLYACFGGAEDAPGDVETFDGIADGETINALGNEPFWSAKIETEKLTYTTPENMAGDVVAVKRFAGNGGLGISGELAGAPLHMAVTPGECSDTMSDRSYPFTVTLTLGETQLNGCAYTESQPYSGEETEG</sequence>
<proteinExistence type="predicted"/>
<protein>
    <recommendedName>
        <fullName evidence="3">Lipoprotein</fullName>
    </recommendedName>
</protein>
<comment type="caution">
    <text evidence="1">The sequence shown here is derived from an EMBL/GenBank/DDBJ whole genome shotgun (WGS) entry which is preliminary data.</text>
</comment>
<dbReference type="Proteomes" id="UP000320547">
    <property type="component" value="Unassembled WGS sequence"/>
</dbReference>
<name>A0A562UTV2_9SPHN</name>
<dbReference type="EMBL" id="VLLK01000001">
    <property type="protein sequence ID" value="TWJ09018.1"/>
    <property type="molecule type" value="Genomic_DNA"/>
</dbReference>
<evidence type="ECO:0000313" key="1">
    <source>
        <dbReference type="EMBL" id="TWJ09018.1"/>
    </source>
</evidence>
<reference evidence="1 2" key="1">
    <citation type="submission" date="2019-07" db="EMBL/GenBank/DDBJ databases">
        <title>Genomic Encyclopedia of Archaeal and Bacterial Type Strains, Phase II (KMG-II): from individual species to whole genera.</title>
        <authorList>
            <person name="Goeker M."/>
        </authorList>
    </citation>
    <scope>NUCLEOTIDE SEQUENCE [LARGE SCALE GENOMIC DNA]</scope>
    <source>
        <strain evidence="1 2">ATCC BAA-2084</strain>
    </source>
</reference>
<accession>A0A562UTV2</accession>